<evidence type="ECO:0000313" key="3">
    <source>
        <dbReference type="Proteomes" id="UP000627715"/>
    </source>
</evidence>
<dbReference type="RefSeq" id="WP_068811794.1">
    <property type="nucleotide sequence ID" value="NZ_BMIY01000008.1"/>
</dbReference>
<reference evidence="2" key="2">
    <citation type="submission" date="2020-09" db="EMBL/GenBank/DDBJ databases">
        <authorList>
            <person name="Sun Q."/>
            <person name="Zhou Y."/>
        </authorList>
    </citation>
    <scope>NUCLEOTIDE SEQUENCE</scope>
    <source>
        <strain evidence="2">CGMCC 1.15425</strain>
    </source>
</reference>
<dbReference type="InterPro" id="IPR001387">
    <property type="entry name" value="Cro/C1-type_HTH"/>
</dbReference>
<proteinExistence type="predicted"/>
<protein>
    <recommendedName>
        <fullName evidence="1">HTH cro/C1-type domain-containing protein</fullName>
    </recommendedName>
</protein>
<dbReference type="Proteomes" id="UP000627715">
    <property type="component" value="Unassembled WGS sequence"/>
</dbReference>
<gene>
    <name evidence="2" type="ORF">GCM10011403_20080</name>
</gene>
<evidence type="ECO:0000313" key="2">
    <source>
        <dbReference type="EMBL" id="GFZ77029.1"/>
    </source>
</evidence>
<evidence type="ECO:0000259" key="1">
    <source>
        <dbReference type="PROSITE" id="PS50943"/>
    </source>
</evidence>
<dbReference type="InterPro" id="IPR010982">
    <property type="entry name" value="Lambda_DNA-bd_dom_sf"/>
</dbReference>
<dbReference type="GO" id="GO:0003677">
    <property type="term" value="F:DNA binding"/>
    <property type="evidence" value="ECO:0007669"/>
    <property type="project" value="InterPro"/>
</dbReference>
<organism evidence="2 3">
    <name type="scientific">Pseudohongiella nitratireducens</name>
    <dbReference type="NCBI Taxonomy" id="1768907"/>
    <lineage>
        <taxon>Bacteria</taxon>
        <taxon>Pseudomonadati</taxon>
        <taxon>Pseudomonadota</taxon>
        <taxon>Gammaproteobacteria</taxon>
        <taxon>Pseudomonadales</taxon>
        <taxon>Pseudohongiellaceae</taxon>
        <taxon>Pseudohongiella</taxon>
    </lineage>
</organism>
<sequence length="107" mass="11762">MASKGFIDHITVASYDDYKALAANIKNARKLRGYSQREIASCCGMSFTTYQAIEKASLTVSFGAVLAALGFLELSAELQKVAAIENDRVGRQRMLIKLGLEDDYDFS</sequence>
<dbReference type="SMART" id="SM00530">
    <property type="entry name" value="HTH_XRE"/>
    <property type="match status" value="1"/>
</dbReference>
<accession>A0A916QKQ0</accession>
<name>A0A916QKQ0_9GAMM</name>
<dbReference type="OrthoDB" id="5703907at2"/>
<dbReference type="EMBL" id="BMIY01000008">
    <property type="protein sequence ID" value="GFZ77029.1"/>
    <property type="molecule type" value="Genomic_DNA"/>
</dbReference>
<dbReference type="Pfam" id="PF01381">
    <property type="entry name" value="HTH_3"/>
    <property type="match status" value="1"/>
</dbReference>
<dbReference type="AlphaFoldDB" id="A0A916QKQ0"/>
<keyword evidence="3" id="KW-1185">Reference proteome</keyword>
<dbReference type="CDD" id="cd00093">
    <property type="entry name" value="HTH_XRE"/>
    <property type="match status" value="1"/>
</dbReference>
<dbReference type="SUPFAM" id="SSF47413">
    <property type="entry name" value="lambda repressor-like DNA-binding domains"/>
    <property type="match status" value="1"/>
</dbReference>
<reference evidence="2" key="1">
    <citation type="journal article" date="2014" name="Int. J. Syst. Evol. Microbiol.">
        <title>Complete genome sequence of Corynebacterium casei LMG S-19264T (=DSM 44701T), isolated from a smear-ripened cheese.</title>
        <authorList>
            <consortium name="US DOE Joint Genome Institute (JGI-PGF)"/>
            <person name="Walter F."/>
            <person name="Albersmeier A."/>
            <person name="Kalinowski J."/>
            <person name="Ruckert C."/>
        </authorList>
    </citation>
    <scope>NUCLEOTIDE SEQUENCE</scope>
    <source>
        <strain evidence="2">CGMCC 1.15425</strain>
    </source>
</reference>
<dbReference type="PROSITE" id="PS50943">
    <property type="entry name" value="HTH_CROC1"/>
    <property type="match status" value="1"/>
</dbReference>
<feature type="domain" description="HTH cro/C1-type" evidence="1">
    <location>
        <begin position="25"/>
        <end position="79"/>
    </location>
</feature>
<comment type="caution">
    <text evidence="2">The sequence shown here is derived from an EMBL/GenBank/DDBJ whole genome shotgun (WGS) entry which is preliminary data.</text>
</comment>
<dbReference type="Gene3D" id="1.10.260.40">
    <property type="entry name" value="lambda repressor-like DNA-binding domains"/>
    <property type="match status" value="1"/>
</dbReference>